<comment type="caution">
    <text evidence="1">The sequence shown here is derived from an EMBL/GenBank/DDBJ whole genome shotgun (WGS) entry which is preliminary data.</text>
</comment>
<keyword evidence="2" id="KW-1185">Reference proteome</keyword>
<dbReference type="RefSeq" id="WP_066980678.1">
    <property type="nucleotide sequence ID" value="NZ_LUUI01000092.1"/>
</dbReference>
<dbReference type="EMBL" id="LUUI01000092">
    <property type="protein sequence ID" value="OAI16920.1"/>
    <property type="molecule type" value="Genomic_DNA"/>
</dbReference>
<organism evidence="1 2">
    <name type="scientific">Methylomonas lenta</name>
    <dbReference type="NCBI Taxonomy" id="980561"/>
    <lineage>
        <taxon>Bacteria</taxon>
        <taxon>Pseudomonadati</taxon>
        <taxon>Pseudomonadota</taxon>
        <taxon>Gammaproteobacteria</taxon>
        <taxon>Methylococcales</taxon>
        <taxon>Methylococcaceae</taxon>
        <taxon>Methylomonas</taxon>
    </lineage>
</organism>
<evidence type="ECO:0000313" key="2">
    <source>
        <dbReference type="Proteomes" id="UP000078476"/>
    </source>
</evidence>
<protein>
    <submittedName>
        <fullName evidence="1">Uncharacterized protein</fullName>
    </submittedName>
</protein>
<dbReference type="Proteomes" id="UP000078476">
    <property type="component" value="Unassembled WGS sequence"/>
</dbReference>
<name>A0A177NIN9_9GAMM</name>
<sequence length="273" mass="30023">MIRVKETLIRQASDVICWLDATGREGQSVPVLNNLLVELDQDLPVQGLSLLHKPGCSVIWRSQLSDNQQLQRSIDSGRATEEQKQRPLEVSYLLKGTVSDPSGTFNPRVFQKNCGNNSYPQIALYRSPDGTRLSQHKALQGLLSYQNLADEITAKPASWALVTLQVNLSSTGDSFIFNAQADSQGYFRLPLTRLSLTMLSMGFTASLTVKADKTQSGSAFPDPDQMTAMLIGLADSNIFAASINVLAEQKQHRLILGFVPDETRVTTLELKSP</sequence>
<dbReference type="STRING" id="980561.A1359_06930"/>
<dbReference type="OrthoDB" id="6194076at2"/>
<accession>A0A177NIN9</accession>
<dbReference type="AlphaFoldDB" id="A0A177NIN9"/>
<evidence type="ECO:0000313" key="1">
    <source>
        <dbReference type="EMBL" id="OAI16920.1"/>
    </source>
</evidence>
<gene>
    <name evidence="1" type="ORF">A1359_06930</name>
</gene>
<reference evidence="1 2" key="1">
    <citation type="submission" date="2016-03" db="EMBL/GenBank/DDBJ databases">
        <authorList>
            <person name="Ploux O."/>
        </authorList>
    </citation>
    <scope>NUCLEOTIDE SEQUENCE [LARGE SCALE GENOMIC DNA]</scope>
    <source>
        <strain evidence="1 2">R-45370</strain>
    </source>
</reference>
<proteinExistence type="predicted"/>